<dbReference type="STRING" id="653733.Selin_0900"/>
<protein>
    <submittedName>
        <fullName evidence="2">Phosphoglycerate mutase</fullName>
    </submittedName>
</protein>
<dbReference type="HOGENOM" id="CLU_084603_2_2_0"/>
<dbReference type="CDD" id="cd07067">
    <property type="entry name" value="HP_PGM_like"/>
    <property type="match status" value="1"/>
</dbReference>
<evidence type="ECO:0000256" key="1">
    <source>
        <dbReference type="PIRSR" id="PIRSR613078-2"/>
    </source>
</evidence>
<dbReference type="EMBL" id="CP002432">
    <property type="protein sequence ID" value="ADU65640.1"/>
    <property type="molecule type" value="Genomic_DNA"/>
</dbReference>
<dbReference type="KEGG" id="din:Selin_0900"/>
<gene>
    <name evidence="2" type="ordered locus">Selin_0900</name>
</gene>
<dbReference type="InterPro" id="IPR029033">
    <property type="entry name" value="His_PPase_superfam"/>
</dbReference>
<dbReference type="Pfam" id="PF00300">
    <property type="entry name" value="His_Phos_1"/>
    <property type="match status" value="1"/>
</dbReference>
<dbReference type="Proteomes" id="UP000002572">
    <property type="component" value="Chromosome"/>
</dbReference>
<proteinExistence type="predicted"/>
<dbReference type="RefSeq" id="WP_013505526.1">
    <property type="nucleotide sequence ID" value="NC_014836.1"/>
</dbReference>
<dbReference type="PANTHER" id="PTHR47623:SF1">
    <property type="entry name" value="OS09G0287300 PROTEIN"/>
    <property type="match status" value="1"/>
</dbReference>
<dbReference type="Gene3D" id="3.40.50.1240">
    <property type="entry name" value="Phosphoglycerate mutase-like"/>
    <property type="match status" value="1"/>
</dbReference>
<evidence type="ECO:0000313" key="2">
    <source>
        <dbReference type="EMBL" id="ADU65640.1"/>
    </source>
</evidence>
<dbReference type="InterPro" id="IPR013078">
    <property type="entry name" value="His_Pase_superF_clade-1"/>
</dbReference>
<dbReference type="eggNOG" id="COG2062">
    <property type="taxonomic scope" value="Bacteria"/>
</dbReference>
<keyword evidence="3" id="KW-1185">Reference proteome</keyword>
<accession>E6W2Q6</accession>
<dbReference type="InParanoid" id="E6W2Q6"/>
<dbReference type="PANTHER" id="PTHR47623">
    <property type="entry name" value="OS09G0287300 PROTEIN"/>
    <property type="match status" value="1"/>
</dbReference>
<feature type="binding site" evidence="1">
    <location>
        <position position="60"/>
    </location>
    <ligand>
        <name>substrate</name>
    </ligand>
</feature>
<reference evidence="2 3" key="1">
    <citation type="submission" date="2010-12" db="EMBL/GenBank/DDBJ databases">
        <title>Complete sequence of Desulfurispirillum indicum S5.</title>
        <authorList>
            <consortium name="US DOE Joint Genome Institute"/>
            <person name="Lucas S."/>
            <person name="Copeland A."/>
            <person name="Lapidus A."/>
            <person name="Cheng J.-F."/>
            <person name="Goodwin L."/>
            <person name="Pitluck S."/>
            <person name="Chertkov O."/>
            <person name="Held B."/>
            <person name="Detter J.C."/>
            <person name="Han C."/>
            <person name="Tapia R."/>
            <person name="Land M."/>
            <person name="Hauser L."/>
            <person name="Kyrpides N."/>
            <person name="Ivanova N."/>
            <person name="Mikhailova N."/>
            <person name="Haggblom M."/>
            <person name="Rauschenbach I."/>
            <person name="Bini E."/>
            <person name="Woyke T."/>
        </authorList>
    </citation>
    <scope>NUCLEOTIDE SEQUENCE [LARGE SCALE GENOMIC DNA]</scope>
    <source>
        <strain evidence="3">ATCC BAA-1389 / DSM 22839 / S5</strain>
    </source>
</reference>
<dbReference type="SUPFAM" id="SSF53254">
    <property type="entry name" value="Phosphoglycerate mutase-like"/>
    <property type="match status" value="1"/>
</dbReference>
<evidence type="ECO:0000313" key="3">
    <source>
        <dbReference type="Proteomes" id="UP000002572"/>
    </source>
</evidence>
<sequence>MKPYLLYVTRHAKSSWDDPASRDFDRTLNQRGLANAPQTGQQLLARGIHLDSIVSSPAVRAKATAQLIAHAMDYSPENILFQQRIYEASSSDLASVVAQLDPAWYSVLLCGHNPGLTDFITKYSDLNLDNLPTAAVAALQFELPWKDIHRQKGKCLFFYSPRQGFIEP</sequence>
<name>E6W2Q6_DESIS</name>
<dbReference type="AlphaFoldDB" id="E6W2Q6"/>
<organism evidence="2 3">
    <name type="scientific">Desulfurispirillum indicum (strain ATCC BAA-1389 / DSM 22839 / S5)</name>
    <dbReference type="NCBI Taxonomy" id="653733"/>
    <lineage>
        <taxon>Bacteria</taxon>
        <taxon>Pseudomonadati</taxon>
        <taxon>Chrysiogenota</taxon>
        <taxon>Chrysiogenia</taxon>
        <taxon>Chrysiogenales</taxon>
        <taxon>Chrysiogenaceae</taxon>
        <taxon>Desulfurispirillum</taxon>
    </lineage>
</organism>